<reference evidence="13" key="1">
    <citation type="submission" date="2017-02" db="UniProtKB">
        <authorList>
            <consortium name="WormBaseParasite"/>
        </authorList>
    </citation>
    <scope>IDENTIFICATION</scope>
</reference>
<dbReference type="InterPro" id="IPR048511">
    <property type="entry name" value="TMEM106_N"/>
</dbReference>
<evidence type="ECO:0000259" key="8">
    <source>
        <dbReference type="Pfam" id="PF07092"/>
    </source>
</evidence>
<evidence type="ECO:0000256" key="2">
    <source>
        <dbReference type="ARBA" id="ARBA00008111"/>
    </source>
</evidence>
<dbReference type="InterPro" id="IPR048509">
    <property type="entry name" value="TMEM106_C"/>
</dbReference>
<dbReference type="WBParaSite" id="DME_0000713601-mRNA-1">
    <property type="protein sequence ID" value="DME_0000713601-mRNA-1"/>
    <property type="gene ID" value="DME_0000713601"/>
</dbReference>
<evidence type="ECO:0000313" key="12">
    <source>
        <dbReference type="Proteomes" id="UP000274756"/>
    </source>
</evidence>
<evidence type="ECO:0000313" key="13">
    <source>
        <dbReference type="WBParaSite" id="DME_0000713601-mRNA-1"/>
    </source>
</evidence>
<evidence type="ECO:0000256" key="1">
    <source>
        <dbReference type="ARBA" id="ARBA00004308"/>
    </source>
</evidence>
<dbReference type="GO" id="GO:0012505">
    <property type="term" value="C:endomembrane system"/>
    <property type="evidence" value="ECO:0007669"/>
    <property type="project" value="UniProtKB-SubCell"/>
</dbReference>
<feature type="domain" description="Transmembrane protein 106 C-terminal" evidence="8">
    <location>
        <begin position="117"/>
        <end position="242"/>
    </location>
</feature>
<keyword evidence="12" id="KW-1185">Reference proteome</keyword>
<comment type="similarity">
    <text evidence="2">Belongs to the TMEM106 family.</text>
</comment>
<dbReference type="Proteomes" id="UP000038040">
    <property type="component" value="Unplaced"/>
</dbReference>
<dbReference type="Pfam" id="PF21002">
    <property type="entry name" value="TMEM106_N"/>
    <property type="match status" value="1"/>
</dbReference>
<name>A0A0N4UHT8_DRAME</name>
<proteinExistence type="inferred from homology"/>
<evidence type="ECO:0000259" key="9">
    <source>
        <dbReference type="Pfam" id="PF21002"/>
    </source>
</evidence>
<dbReference type="Pfam" id="PF07092">
    <property type="entry name" value="TMEM106"/>
    <property type="match status" value="1"/>
</dbReference>
<gene>
    <name evidence="10" type="ORF">DME_LOCUS9866</name>
</gene>
<dbReference type="PANTHER" id="PTHR28556">
    <property type="entry name" value="TRANSMEMBRANE PROTEIN 106B"/>
    <property type="match status" value="1"/>
</dbReference>
<evidence type="ECO:0000256" key="5">
    <source>
        <dbReference type="ARBA" id="ARBA00023136"/>
    </source>
</evidence>
<organism evidence="11 13">
    <name type="scientific">Dracunculus medinensis</name>
    <name type="common">Guinea worm</name>
    <dbReference type="NCBI Taxonomy" id="318479"/>
    <lineage>
        <taxon>Eukaryota</taxon>
        <taxon>Metazoa</taxon>
        <taxon>Ecdysozoa</taxon>
        <taxon>Nematoda</taxon>
        <taxon>Chromadorea</taxon>
        <taxon>Rhabditida</taxon>
        <taxon>Spirurina</taxon>
        <taxon>Dracunculoidea</taxon>
        <taxon>Dracunculidae</taxon>
        <taxon>Dracunculus</taxon>
    </lineage>
</organism>
<protein>
    <submittedName>
        <fullName evidence="13">Transmembrane protein 106B</fullName>
    </submittedName>
</protein>
<feature type="transmembrane region" description="Helical" evidence="7">
    <location>
        <begin position="77"/>
        <end position="99"/>
    </location>
</feature>
<dbReference type="PANTHER" id="PTHR28556:SF4">
    <property type="entry name" value="TRANSMEMBRANE PROTEIN 106A"/>
    <property type="match status" value="1"/>
</dbReference>
<accession>A0A0N4UHT8</accession>
<evidence type="ECO:0000313" key="11">
    <source>
        <dbReference type="Proteomes" id="UP000038040"/>
    </source>
</evidence>
<keyword evidence="3 7" id="KW-0812">Transmembrane</keyword>
<dbReference type="EMBL" id="UYYG01001194">
    <property type="protein sequence ID" value="VDN59893.1"/>
    <property type="molecule type" value="Genomic_DNA"/>
</dbReference>
<comment type="subcellular location">
    <subcellularLocation>
        <location evidence="1">Endomembrane system</location>
    </subcellularLocation>
</comment>
<keyword evidence="4 7" id="KW-1133">Transmembrane helix</keyword>
<evidence type="ECO:0000256" key="7">
    <source>
        <dbReference type="SAM" id="Phobius"/>
    </source>
</evidence>
<dbReference type="OrthoDB" id="508875at2759"/>
<evidence type="ECO:0000313" key="10">
    <source>
        <dbReference type="EMBL" id="VDN59893.1"/>
    </source>
</evidence>
<evidence type="ECO:0000256" key="4">
    <source>
        <dbReference type="ARBA" id="ARBA00022989"/>
    </source>
</evidence>
<dbReference type="AlphaFoldDB" id="A0A0N4UHT8"/>
<keyword evidence="5 7" id="KW-0472">Membrane</keyword>
<sequence>MVKGQHSTSSTTNLIENSVESSNSSMRTLSNDYTELMAGSVPCPSCKGSGKIPKELEETLVALIPLNDERLKPKRTWIYVLSGVISCLFLAGGIIFLMVPRAVDLSSNRPPIELINVFSPATADYISFSFMNSLNISNANYYSVNIINSTSTIISKFQPWSSDVIGSGGNNTAVIIGAKTKNKSIFFNNTVTLKGDVATYCRAPFSRLLSLYVNMQFDISVTLEYLNHHEQATISMVQQVCCVPSGNCTSA</sequence>
<dbReference type="STRING" id="318479.A0A0N4UHT8"/>
<reference evidence="10 12" key="2">
    <citation type="submission" date="2018-11" db="EMBL/GenBank/DDBJ databases">
        <authorList>
            <consortium name="Pathogen Informatics"/>
        </authorList>
    </citation>
    <scope>NUCLEOTIDE SEQUENCE [LARGE SCALE GENOMIC DNA]</scope>
</reference>
<feature type="region of interest" description="Disordered" evidence="6">
    <location>
        <begin position="1"/>
        <end position="25"/>
    </location>
</feature>
<dbReference type="Proteomes" id="UP000274756">
    <property type="component" value="Unassembled WGS sequence"/>
</dbReference>
<dbReference type="InterPro" id="IPR009790">
    <property type="entry name" value="TMEM106"/>
</dbReference>
<feature type="domain" description="Transmembrane protein 106 N-terminal" evidence="9">
    <location>
        <begin position="23"/>
        <end position="76"/>
    </location>
</feature>
<evidence type="ECO:0000256" key="3">
    <source>
        <dbReference type="ARBA" id="ARBA00022692"/>
    </source>
</evidence>
<evidence type="ECO:0000256" key="6">
    <source>
        <dbReference type="SAM" id="MobiDB-lite"/>
    </source>
</evidence>